<dbReference type="RefSeq" id="WP_028871957.1">
    <property type="nucleotide sequence ID" value="NZ_VOSB01000008.1"/>
</dbReference>
<dbReference type="InterPro" id="IPR010982">
    <property type="entry name" value="Lambda_DNA-bd_dom_sf"/>
</dbReference>
<proteinExistence type="predicted"/>
<dbReference type="Proteomes" id="UP000321938">
    <property type="component" value="Unassembled WGS sequence"/>
</dbReference>
<dbReference type="OrthoDB" id="798409at2"/>
<dbReference type="STRING" id="1123037.GCA_000425305_02141"/>
<evidence type="ECO:0000259" key="1">
    <source>
        <dbReference type="PROSITE" id="PS50943"/>
    </source>
</evidence>
<dbReference type="GO" id="GO:0003677">
    <property type="term" value="F:DNA binding"/>
    <property type="evidence" value="ECO:0007669"/>
    <property type="project" value="InterPro"/>
</dbReference>
<dbReference type="SMART" id="SM00530">
    <property type="entry name" value="HTH_XRE"/>
    <property type="match status" value="1"/>
</dbReference>
<protein>
    <submittedName>
        <fullName evidence="2">Helix-turn-helix transcriptional regulator</fullName>
    </submittedName>
</protein>
<dbReference type="CDD" id="cd00093">
    <property type="entry name" value="HTH_XRE"/>
    <property type="match status" value="1"/>
</dbReference>
<evidence type="ECO:0000313" key="3">
    <source>
        <dbReference type="Proteomes" id="UP000321938"/>
    </source>
</evidence>
<dbReference type="Pfam" id="PF01381">
    <property type="entry name" value="HTH_3"/>
    <property type="match status" value="1"/>
</dbReference>
<organism evidence="2 3">
    <name type="scientific">Psychroserpens burtonensis</name>
    <dbReference type="NCBI Taxonomy" id="49278"/>
    <lineage>
        <taxon>Bacteria</taxon>
        <taxon>Pseudomonadati</taxon>
        <taxon>Bacteroidota</taxon>
        <taxon>Flavobacteriia</taxon>
        <taxon>Flavobacteriales</taxon>
        <taxon>Flavobacteriaceae</taxon>
        <taxon>Psychroserpens</taxon>
    </lineage>
</organism>
<keyword evidence="3" id="KW-1185">Reference proteome</keyword>
<accession>A0A5C7BB94</accession>
<comment type="caution">
    <text evidence="2">The sequence shown here is derived from an EMBL/GenBank/DDBJ whole genome shotgun (WGS) entry which is preliminary data.</text>
</comment>
<name>A0A5C7BB94_9FLAO</name>
<dbReference type="InterPro" id="IPR001387">
    <property type="entry name" value="Cro/C1-type_HTH"/>
</dbReference>
<reference evidence="2 3" key="1">
    <citation type="submission" date="2019-08" db="EMBL/GenBank/DDBJ databases">
        <title>Genome of Psychroserpens burtonensis ACAM 167.</title>
        <authorList>
            <person name="Bowman J.P."/>
        </authorList>
    </citation>
    <scope>NUCLEOTIDE SEQUENCE [LARGE SCALE GENOMIC DNA]</scope>
    <source>
        <strain evidence="2 3">ACAM 167</strain>
    </source>
</reference>
<dbReference type="Gene3D" id="1.10.260.40">
    <property type="entry name" value="lambda repressor-like DNA-binding domains"/>
    <property type="match status" value="1"/>
</dbReference>
<dbReference type="PROSITE" id="PS50943">
    <property type="entry name" value="HTH_CROC1"/>
    <property type="match status" value="1"/>
</dbReference>
<dbReference type="SUPFAM" id="SSF47413">
    <property type="entry name" value="lambda repressor-like DNA-binding domains"/>
    <property type="match status" value="1"/>
</dbReference>
<sequence length="120" mass="14655">MDSVIENIKRIRKEKGYSHEYIAHELDISQVAYSKLEKKETKLSVERLYRLAELFEVNVYELLEINVINQFNKEDSIRYSQQLQRFHEENKEQHQKIIQLYEARLRDKDILIEKLEKMIK</sequence>
<dbReference type="AlphaFoldDB" id="A0A5C7BB94"/>
<dbReference type="EMBL" id="VOSB01000008">
    <property type="protein sequence ID" value="TXE18344.1"/>
    <property type="molecule type" value="Genomic_DNA"/>
</dbReference>
<evidence type="ECO:0000313" key="2">
    <source>
        <dbReference type="EMBL" id="TXE18344.1"/>
    </source>
</evidence>
<gene>
    <name evidence="2" type="ORF">ES692_06760</name>
</gene>
<feature type="domain" description="HTH cro/C1-type" evidence="1">
    <location>
        <begin position="8"/>
        <end position="62"/>
    </location>
</feature>